<reference evidence="1 2" key="1">
    <citation type="submission" date="2007-11" db="EMBL/GenBank/DDBJ databases">
        <title>Sequence and organization of Orgyia leucostigma nucleopolyhedrovirus genome.</title>
        <authorList>
            <person name="Eveleigh R.J.M."/>
            <person name="Lapointe R."/>
            <person name="Graham R.I."/>
            <person name="Lauzon H.A.M."/>
            <person name="Pavlik L."/>
            <person name="Arif B.M."/>
            <person name="Lucarotti C.J."/>
        </authorList>
    </citation>
    <scope>NUCLEOTIDE SEQUENCE [LARGE SCALE GENOMIC DNA]</scope>
    <source>
        <strain evidence="1">CFS-77</strain>
    </source>
</reference>
<dbReference type="EMBL" id="EU309041">
    <property type="protein sequence ID" value="ABY65829.1"/>
    <property type="molecule type" value="Genomic_DNA"/>
</dbReference>
<dbReference type="RefSeq" id="YP_001651013.1">
    <property type="nucleotide sequence ID" value="NC_010276.1"/>
</dbReference>
<dbReference type="GeneID" id="5850422"/>
<dbReference type="Proteomes" id="UP000203316">
    <property type="component" value="Segment"/>
</dbReference>
<proteinExistence type="predicted"/>
<evidence type="ECO:0000313" key="1">
    <source>
        <dbReference type="EMBL" id="ABY65829.1"/>
    </source>
</evidence>
<dbReference type="KEGG" id="vg:5850422"/>
<sequence length="301" mass="34514">MSQFNNVQMTSQIVDVNVEGNFDDDDAVSPSNATYIDYDRLYVCETLRGARLLHTDYTCYYCLECLQTMIGVEPNLEIMYVHRLKTLGVDALQSIECENCECSLVQRFAATSCQDCAEFCASLYRTVLSNCLAVTKTPPVTDCVFSDASDYVDYNYSSDRRKILKDIILNPIKLYDVQPDDNMKWLAEFDVSVYECYFPVSKLEDLKVRARAHFINKEYVINNKKNDNEELLKLLAVAQLMETTDDTPSTADIICALHLYETENRIDTTQSTKRQCSQNDDNKKNVNKLMCVPLAKRNRID</sequence>
<name>B0FDX1_9ABAC</name>
<organism evidence="1 2">
    <name type="scientific">Orgyia leucostigma nucleopolyhedrovirus</name>
    <dbReference type="NCBI Taxonomy" id="490711"/>
    <lineage>
        <taxon>Viruses</taxon>
        <taxon>Viruses incertae sedis</taxon>
        <taxon>Naldaviricetes</taxon>
        <taxon>Lefavirales</taxon>
        <taxon>Baculoviridae</taxon>
        <taxon>Alphabaculovirus</taxon>
        <taxon>Alphabaculovirus orleucostigmae</taxon>
    </lineage>
</organism>
<dbReference type="OrthoDB" id="29041at10239"/>
<protein>
    <submittedName>
        <fullName evidence="1">Uncharacterized protein</fullName>
    </submittedName>
</protein>
<evidence type="ECO:0000313" key="2">
    <source>
        <dbReference type="Proteomes" id="UP000203316"/>
    </source>
</evidence>
<keyword evidence="2" id="KW-1185">Reference proteome</keyword>
<accession>B0FDX1</accession>